<evidence type="ECO:0000259" key="1">
    <source>
        <dbReference type="Pfam" id="PF07883"/>
    </source>
</evidence>
<evidence type="ECO:0000313" key="3">
    <source>
        <dbReference type="Proteomes" id="UP000616724"/>
    </source>
</evidence>
<reference evidence="2 3" key="1">
    <citation type="submission" date="2021-01" db="EMBL/GenBank/DDBJ databases">
        <title>Whole genome shotgun sequence of Planobispora longispora NBRC 13918.</title>
        <authorList>
            <person name="Komaki H."/>
            <person name="Tamura T."/>
        </authorList>
    </citation>
    <scope>NUCLEOTIDE SEQUENCE [LARGE SCALE GENOMIC DNA]</scope>
    <source>
        <strain evidence="2 3">NBRC 13918</strain>
    </source>
</reference>
<dbReference type="AlphaFoldDB" id="A0A8J3RUB8"/>
<evidence type="ECO:0000313" key="2">
    <source>
        <dbReference type="EMBL" id="GIH78358.1"/>
    </source>
</evidence>
<feature type="domain" description="Cupin type-2" evidence="1">
    <location>
        <begin position="44"/>
        <end position="99"/>
    </location>
</feature>
<dbReference type="InterPro" id="IPR011051">
    <property type="entry name" value="RmlC_Cupin_sf"/>
</dbReference>
<keyword evidence="3" id="KW-1185">Reference proteome</keyword>
<dbReference type="Gene3D" id="2.60.120.10">
    <property type="entry name" value="Jelly Rolls"/>
    <property type="match status" value="1"/>
</dbReference>
<dbReference type="Proteomes" id="UP000616724">
    <property type="component" value="Unassembled WGS sequence"/>
</dbReference>
<dbReference type="RefSeq" id="WP_203892870.1">
    <property type="nucleotide sequence ID" value="NZ_BOOH01000039.1"/>
</dbReference>
<accession>A0A8J3RUB8</accession>
<protein>
    <recommendedName>
        <fullName evidence="1">Cupin type-2 domain-containing protein</fullName>
    </recommendedName>
</protein>
<dbReference type="PANTHER" id="PTHR36440">
    <property type="entry name" value="PUTATIVE (AFU_ORTHOLOGUE AFUA_8G07350)-RELATED"/>
    <property type="match status" value="1"/>
</dbReference>
<organism evidence="2 3">
    <name type="scientific">Planobispora longispora</name>
    <dbReference type="NCBI Taxonomy" id="28887"/>
    <lineage>
        <taxon>Bacteria</taxon>
        <taxon>Bacillati</taxon>
        <taxon>Actinomycetota</taxon>
        <taxon>Actinomycetes</taxon>
        <taxon>Streptosporangiales</taxon>
        <taxon>Streptosporangiaceae</taxon>
        <taxon>Planobispora</taxon>
    </lineage>
</organism>
<gene>
    <name evidence="2" type="ORF">Plo01_47870</name>
</gene>
<sequence length="154" mass="16704">MTIRAHYSGPGRGVELSALDAVHTVKIGAGETDGLYELFEIDAPRGHAVPLHRHAWPEAYYLLHGRMTAHVDETAYELMPGSSLTVPPHAAHTFAALTPSVKFLVFTVEGAMGRFFADLHETVPAGRPLDEVIPLVLEVTERHGVTFMTPAATP</sequence>
<dbReference type="SUPFAM" id="SSF51182">
    <property type="entry name" value="RmlC-like cupins"/>
    <property type="match status" value="1"/>
</dbReference>
<dbReference type="EMBL" id="BOOH01000039">
    <property type="protein sequence ID" value="GIH78358.1"/>
    <property type="molecule type" value="Genomic_DNA"/>
</dbReference>
<proteinExistence type="predicted"/>
<dbReference type="InterPro" id="IPR013096">
    <property type="entry name" value="Cupin_2"/>
</dbReference>
<dbReference type="PANTHER" id="PTHR36440:SF1">
    <property type="entry name" value="PUTATIVE (AFU_ORTHOLOGUE AFUA_8G07350)-RELATED"/>
    <property type="match status" value="1"/>
</dbReference>
<dbReference type="Pfam" id="PF07883">
    <property type="entry name" value="Cupin_2"/>
    <property type="match status" value="1"/>
</dbReference>
<name>A0A8J3RUB8_9ACTN</name>
<comment type="caution">
    <text evidence="2">The sequence shown here is derived from an EMBL/GenBank/DDBJ whole genome shotgun (WGS) entry which is preliminary data.</text>
</comment>
<dbReference type="InterPro" id="IPR053146">
    <property type="entry name" value="QDO-like"/>
</dbReference>
<dbReference type="InterPro" id="IPR014710">
    <property type="entry name" value="RmlC-like_jellyroll"/>
</dbReference>